<evidence type="ECO:0000256" key="1">
    <source>
        <dbReference type="ARBA" id="ARBA00001970"/>
    </source>
</evidence>
<accession>A0ABV8YIY8</accession>
<evidence type="ECO:0000256" key="7">
    <source>
        <dbReference type="SAM" id="MobiDB-lite"/>
    </source>
</evidence>
<comment type="similarity">
    <text evidence="6">Belongs to the heme-containing dehydratase family.</text>
</comment>
<feature type="region of interest" description="Disordered" evidence="7">
    <location>
        <begin position="158"/>
        <end position="183"/>
    </location>
</feature>
<dbReference type="RefSeq" id="WP_386339446.1">
    <property type="nucleotide sequence ID" value="NZ_JBHSFG010000016.1"/>
</dbReference>
<dbReference type="Proteomes" id="UP001596012">
    <property type="component" value="Unassembled WGS sequence"/>
</dbReference>
<comment type="cofactor">
    <cofactor evidence="1">
        <name>heme b</name>
        <dbReference type="ChEBI" id="CHEBI:60344"/>
    </cofactor>
</comment>
<sequence>MRRPEGHRPSYPAFTARFPDATDTIVFAQLAIRGPDLEAVTAAARELDALLAGEDGPRHLDRVRPVRERGQHTRVALAYWDSADTHQAWWASKAVSTWWESLSEDGPLAYWREVATIPVRRFETIHSGEWPDNGVSNFTPIEVTELHDYWGGMRDRIRDSHDSELPPESSDFRSPAEGSRSQRIRFSNPDNLAFIRTAQDWSHCGEVERATYTEAVAPTLQAGADYIAGHPASGCTAAAYVQELDATWSQPQDRTCVLAWWVSLAHLEEWTVNHPTHKAIFGAFHQMLQRHEFRLDLRLWHEVCVLPAGAAEFEYVNCAPGTSLLAALPPADSL</sequence>
<dbReference type="EMBL" id="JBHSFG010000016">
    <property type="protein sequence ID" value="MFC4464522.1"/>
    <property type="molecule type" value="Genomic_DNA"/>
</dbReference>
<dbReference type="InterPro" id="IPR011008">
    <property type="entry name" value="Dimeric_a/b-barrel"/>
</dbReference>
<evidence type="ECO:0000256" key="3">
    <source>
        <dbReference type="ARBA" id="ARBA00022723"/>
    </source>
</evidence>
<protein>
    <submittedName>
        <fullName evidence="8">Phenylacetaldoxime dehydratase family protein</fullName>
    </submittedName>
</protein>
<organism evidence="8 9">
    <name type="scientific">Streptomyces xiangluensis</name>
    <dbReference type="NCBI Taxonomy" id="2665720"/>
    <lineage>
        <taxon>Bacteria</taxon>
        <taxon>Bacillati</taxon>
        <taxon>Actinomycetota</taxon>
        <taxon>Actinomycetes</taxon>
        <taxon>Kitasatosporales</taxon>
        <taxon>Streptomycetaceae</taxon>
        <taxon>Streptomyces</taxon>
    </lineage>
</organism>
<evidence type="ECO:0000256" key="4">
    <source>
        <dbReference type="ARBA" id="ARBA00023004"/>
    </source>
</evidence>
<keyword evidence="4" id="KW-0408">Iron</keyword>
<evidence type="ECO:0000313" key="8">
    <source>
        <dbReference type="EMBL" id="MFC4464522.1"/>
    </source>
</evidence>
<evidence type="ECO:0000256" key="6">
    <source>
        <dbReference type="ARBA" id="ARBA00034312"/>
    </source>
</evidence>
<name>A0ABV8YIY8_9ACTN</name>
<keyword evidence="3" id="KW-0479">Metal-binding</keyword>
<reference evidence="9" key="1">
    <citation type="journal article" date="2019" name="Int. J. Syst. Evol. Microbiol.">
        <title>The Global Catalogue of Microorganisms (GCM) 10K type strain sequencing project: providing services to taxonomists for standard genome sequencing and annotation.</title>
        <authorList>
            <consortium name="The Broad Institute Genomics Platform"/>
            <consortium name="The Broad Institute Genome Sequencing Center for Infectious Disease"/>
            <person name="Wu L."/>
            <person name="Ma J."/>
        </authorList>
    </citation>
    <scope>NUCLEOTIDE SEQUENCE [LARGE SCALE GENOMIC DNA]</scope>
    <source>
        <strain evidence="9">DT43</strain>
    </source>
</reference>
<dbReference type="Pfam" id="PF13816">
    <property type="entry name" value="Dehydratase_hem"/>
    <property type="match status" value="1"/>
</dbReference>
<dbReference type="InterPro" id="IPR025702">
    <property type="entry name" value="OXD"/>
</dbReference>
<gene>
    <name evidence="8" type="ORF">ACFPH6_08080</name>
</gene>
<keyword evidence="2" id="KW-0349">Heme</keyword>
<evidence type="ECO:0000256" key="5">
    <source>
        <dbReference type="ARBA" id="ARBA00023239"/>
    </source>
</evidence>
<proteinExistence type="inferred from homology"/>
<keyword evidence="9" id="KW-1185">Reference proteome</keyword>
<keyword evidence="5" id="KW-0456">Lyase</keyword>
<evidence type="ECO:0000313" key="9">
    <source>
        <dbReference type="Proteomes" id="UP001596012"/>
    </source>
</evidence>
<dbReference type="SUPFAM" id="SSF54909">
    <property type="entry name" value="Dimeric alpha+beta barrel"/>
    <property type="match status" value="1"/>
</dbReference>
<comment type="caution">
    <text evidence="8">The sequence shown here is derived from an EMBL/GenBank/DDBJ whole genome shotgun (WGS) entry which is preliminary data.</text>
</comment>
<evidence type="ECO:0000256" key="2">
    <source>
        <dbReference type="ARBA" id="ARBA00022617"/>
    </source>
</evidence>